<evidence type="ECO:0000259" key="2">
    <source>
        <dbReference type="PROSITE" id="PS50041"/>
    </source>
</evidence>
<organism evidence="3 4">
    <name type="scientific">Myripristis murdjan</name>
    <name type="common">pinecone soldierfish</name>
    <dbReference type="NCBI Taxonomy" id="586833"/>
    <lineage>
        <taxon>Eukaryota</taxon>
        <taxon>Metazoa</taxon>
        <taxon>Chordata</taxon>
        <taxon>Craniata</taxon>
        <taxon>Vertebrata</taxon>
        <taxon>Euteleostomi</taxon>
        <taxon>Actinopterygii</taxon>
        <taxon>Neopterygii</taxon>
        <taxon>Teleostei</taxon>
        <taxon>Neoteleostei</taxon>
        <taxon>Acanthomorphata</taxon>
        <taxon>Holocentriformes</taxon>
        <taxon>Holocentridae</taxon>
        <taxon>Myripristis</taxon>
    </lineage>
</organism>
<reference evidence="3" key="1">
    <citation type="submission" date="2019-06" db="EMBL/GenBank/DDBJ databases">
        <authorList>
            <consortium name="Wellcome Sanger Institute Data Sharing"/>
        </authorList>
    </citation>
    <scope>NUCLEOTIDE SEQUENCE [LARGE SCALE GENOMIC DNA]</scope>
</reference>
<evidence type="ECO:0000313" key="4">
    <source>
        <dbReference type="Proteomes" id="UP000472263"/>
    </source>
</evidence>
<dbReference type="Gene3D" id="3.10.100.10">
    <property type="entry name" value="Mannose-Binding Protein A, subunit A"/>
    <property type="match status" value="1"/>
</dbReference>
<dbReference type="Proteomes" id="UP000472263">
    <property type="component" value="Chromosome 8"/>
</dbReference>
<accession>A0A667WM87</accession>
<protein>
    <recommendedName>
        <fullName evidence="2">C-type lectin domain-containing protein</fullName>
    </recommendedName>
</protein>
<dbReference type="PROSITE" id="PS00615">
    <property type="entry name" value="C_TYPE_LECTIN_1"/>
    <property type="match status" value="1"/>
</dbReference>
<dbReference type="SUPFAM" id="SSF56436">
    <property type="entry name" value="C-type lectin-like"/>
    <property type="match status" value="1"/>
</dbReference>
<evidence type="ECO:0000313" key="3">
    <source>
        <dbReference type="Ensembl" id="ENSMMDP00005002917.1"/>
    </source>
</evidence>
<evidence type="ECO:0000256" key="1">
    <source>
        <dbReference type="ARBA" id="ARBA00023157"/>
    </source>
</evidence>
<keyword evidence="1" id="KW-1015">Disulfide bond</keyword>
<dbReference type="PANTHER" id="PTHR45784:SF3">
    <property type="entry name" value="C-TYPE LECTIN DOMAIN FAMILY 4 MEMBER K-LIKE-RELATED"/>
    <property type="match status" value="1"/>
</dbReference>
<keyword evidence="4" id="KW-1185">Reference proteome</keyword>
<dbReference type="GeneTree" id="ENSGT01100000263473"/>
<dbReference type="InterPro" id="IPR016186">
    <property type="entry name" value="C-type_lectin-like/link_sf"/>
</dbReference>
<dbReference type="Pfam" id="PF00059">
    <property type="entry name" value="Lectin_C"/>
    <property type="match status" value="1"/>
</dbReference>
<dbReference type="InterPro" id="IPR016187">
    <property type="entry name" value="CTDL_fold"/>
</dbReference>
<dbReference type="PROSITE" id="PS50041">
    <property type="entry name" value="C_TYPE_LECTIN_2"/>
    <property type="match status" value="1"/>
</dbReference>
<name>A0A667WM87_9TELE</name>
<dbReference type="Ensembl" id="ENSMMDT00005002974.1">
    <property type="protein sequence ID" value="ENSMMDP00005002917.1"/>
    <property type="gene ID" value="ENSMMDG00005001635.1"/>
</dbReference>
<proteinExistence type="predicted"/>
<sequence length="142" mass="16644">CMSSLHFAHELLCMQESLYKASWLGSLPSCFPHRTKGSSRWIFVNERKNWSDAQSYCRQSYTDLASIRNLTENEEIRGLISYHSWIGLFRDGWKWSDGSTMSFSKWDDNHPSGGYARCATSHLGKWRDYPCSHRFYFACYSK</sequence>
<dbReference type="AlphaFoldDB" id="A0A667WM87"/>
<dbReference type="PANTHER" id="PTHR45784">
    <property type="entry name" value="C-TYPE LECTIN DOMAIN FAMILY 20 MEMBER A-RELATED"/>
    <property type="match status" value="1"/>
</dbReference>
<dbReference type="InterPro" id="IPR018378">
    <property type="entry name" value="C-type_lectin_CS"/>
</dbReference>
<reference evidence="3" key="2">
    <citation type="submission" date="2025-08" db="UniProtKB">
        <authorList>
            <consortium name="Ensembl"/>
        </authorList>
    </citation>
    <scope>IDENTIFICATION</scope>
</reference>
<reference evidence="3" key="3">
    <citation type="submission" date="2025-09" db="UniProtKB">
        <authorList>
            <consortium name="Ensembl"/>
        </authorList>
    </citation>
    <scope>IDENTIFICATION</scope>
</reference>
<feature type="domain" description="C-type lectin" evidence="2">
    <location>
        <begin position="36"/>
        <end position="140"/>
    </location>
</feature>
<dbReference type="InterPro" id="IPR001304">
    <property type="entry name" value="C-type_lectin-like"/>
</dbReference>
<dbReference type="SMART" id="SM00034">
    <property type="entry name" value="CLECT"/>
    <property type="match status" value="1"/>
</dbReference>